<gene>
    <name evidence="2" type="ORF">A2T98_00795</name>
</gene>
<feature type="transmembrane region" description="Helical" evidence="1">
    <location>
        <begin position="30"/>
        <end position="49"/>
    </location>
</feature>
<organism evidence="2">
    <name type="scientific">Nodularia spumigena CENA596</name>
    <dbReference type="NCBI Taxonomy" id="1819295"/>
    <lineage>
        <taxon>Bacteria</taxon>
        <taxon>Bacillati</taxon>
        <taxon>Cyanobacteriota</taxon>
        <taxon>Cyanophyceae</taxon>
        <taxon>Nostocales</taxon>
        <taxon>Nodulariaceae</taxon>
        <taxon>Nodularia</taxon>
    </lineage>
</organism>
<keyword evidence="1" id="KW-0472">Membrane</keyword>
<dbReference type="EMBL" id="LWAJ01000010">
    <property type="protein sequence ID" value="KZL51726.1"/>
    <property type="molecule type" value="Genomic_DNA"/>
</dbReference>
<name>A0A166KZL0_NODSP</name>
<keyword evidence="1" id="KW-0812">Transmembrane</keyword>
<comment type="caution">
    <text evidence="2">The sequence shown here is derived from an EMBL/GenBank/DDBJ whole genome shotgun (WGS) entry which is preliminary data.</text>
</comment>
<evidence type="ECO:0000313" key="2">
    <source>
        <dbReference type="EMBL" id="KZL51726.1"/>
    </source>
</evidence>
<reference evidence="2" key="1">
    <citation type="submission" date="2016-04" db="EMBL/GenBank/DDBJ databases">
        <title>Draft Genome Assembly of the Bloom-forming Cyanobacterium Nodularia spumigena Strain CENA596 in Shrimp Production Ponds.</title>
        <authorList>
            <person name="Popin R.V."/>
            <person name="Rigonato J."/>
            <person name="Abreu V.A."/>
            <person name="Andreote A.P."/>
            <person name="Silveira S.B."/>
            <person name="Odebrecht C."/>
            <person name="Fiore M.F."/>
        </authorList>
    </citation>
    <scope>NUCLEOTIDE SEQUENCE [LARGE SCALE GENOMIC DNA]</scope>
    <source>
        <strain evidence="2">CENA596</strain>
    </source>
</reference>
<accession>A0A166KZL0</accession>
<sequence>MKNFIHSEHSQCIQFIINGVGERKIVFEKLFLAVIITFSLNFFFQVHILNSTHAGINDPQQTETSTTIMVENPQK</sequence>
<protein>
    <submittedName>
        <fullName evidence="2">Uncharacterized protein</fullName>
    </submittedName>
</protein>
<evidence type="ECO:0000256" key="1">
    <source>
        <dbReference type="SAM" id="Phobius"/>
    </source>
</evidence>
<keyword evidence="1" id="KW-1133">Transmembrane helix</keyword>
<dbReference type="AlphaFoldDB" id="A0A166KZL0"/>
<dbReference type="Proteomes" id="UP000076555">
    <property type="component" value="Unassembled WGS sequence"/>
</dbReference>
<proteinExistence type="predicted"/>